<keyword evidence="2" id="KW-1133">Transmembrane helix</keyword>
<dbReference type="InterPro" id="IPR000539">
    <property type="entry name" value="Frizzled/Smoothened_7TM"/>
</dbReference>
<proteinExistence type="predicted"/>
<dbReference type="GO" id="GO:0016020">
    <property type="term" value="C:membrane"/>
    <property type="evidence" value="ECO:0007669"/>
    <property type="project" value="InterPro"/>
</dbReference>
<evidence type="ECO:0000313" key="4">
    <source>
        <dbReference type="EMBL" id="VDL69036.1"/>
    </source>
</evidence>
<accession>A0A0N4XSE4</accession>
<dbReference type="Gene3D" id="1.20.1070.10">
    <property type="entry name" value="Rhodopsin 7-helix transmembrane proteins"/>
    <property type="match status" value="1"/>
</dbReference>
<dbReference type="Pfam" id="PF01534">
    <property type="entry name" value="Frizzled"/>
    <property type="match status" value="1"/>
</dbReference>
<sequence length="67" mass="7827">MCYVGNTDVNHLRMFVLGPLIVYFCLGVLFLFVGFFNLWRIRNEVSAFGPWKSRGLNNKKEMKLIRG</sequence>
<dbReference type="STRING" id="27835.A0A0N4XSE4"/>
<dbReference type="GO" id="GO:0007166">
    <property type="term" value="P:cell surface receptor signaling pathway"/>
    <property type="evidence" value="ECO:0007669"/>
    <property type="project" value="InterPro"/>
</dbReference>
<evidence type="ECO:0000256" key="2">
    <source>
        <dbReference type="SAM" id="Phobius"/>
    </source>
</evidence>
<evidence type="ECO:0000313" key="6">
    <source>
        <dbReference type="WBParaSite" id="NBR_0000544601-mRNA-1"/>
    </source>
</evidence>
<organism evidence="6">
    <name type="scientific">Nippostrongylus brasiliensis</name>
    <name type="common">Rat hookworm</name>
    <dbReference type="NCBI Taxonomy" id="27835"/>
    <lineage>
        <taxon>Eukaryota</taxon>
        <taxon>Metazoa</taxon>
        <taxon>Ecdysozoa</taxon>
        <taxon>Nematoda</taxon>
        <taxon>Chromadorea</taxon>
        <taxon>Rhabditida</taxon>
        <taxon>Rhabditina</taxon>
        <taxon>Rhabditomorpha</taxon>
        <taxon>Strongyloidea</taxon>
        <taxon>Heligmosomidae</taxon>
        <taxon>Nippostrongylus</taxon>
    </lineage>
</organism>
<protein>
    <submittedName>
        <fullName evidence="6">Frizzled domain-containing protein</fullName>
    </submittedName>
</protein>
<feature type="domain" description="Frizzled/Smoothened 7TM" evidence="3">
    <location>
        <begin position="1"/>
        <end position="50"/>
    </location>
</feature>
<dbReference type="Proteomes" id="UP000271162">
    <property type="component" value="Unassembled WGS sequence"/>
</dbReference>
<keyword evidence="2" id="KW-0472">Membrane</keyword>
<keyword evidence="5" id="KW-1185">Reference proteome</keyword>
<reference evidence="6" key="1">
    <citation type="submission" date="2017-02" db="UniProtKB">
        <authorList>
            <consortium name="WormBaseParasite"/>
        </authorList>
    </citation>
    <scope>IDENTIFICATION</scope>
</reference>
<feature type="transmembrane region" description="Helical" evidence="2">
    <location>
        <begin position="20"/>
        <end position="39"/>
    </location>
</feature>
<reference evidence="4 5" key="2">
    <citation type="submission" date="2018-11" db="EMBL/GenBank/DDBJ databases">
        <authorList>
            <consortium name="Pathogen Informatics"/>
        </authorList>
    </citation>
    <scope>NUCLEOTIDE SEQUENCE [LARGE SCALE GENOMIC DNA]</scope>
</reference>
<dbReference type="WBParaSite" id="NBR_0000544601-mRNA-1">
    <property type="protein sequence ID" value="NBR_0000544601-mRNA-1"/>
    <property type="gene ID" value="NBR_0000544601"/>
</dbReference>
<gene>
    <name evidence="4" type="ORF">NBR_LOCUS5447</name>
</gene>
<keyword evidence="2" id="KW-0812">Transmembrane</keyword>
<evidence type="ECO:0000256" key="1">
    <source>
        <dbReference type="ARBA" id="ARBA00023170"/>
    </source>
</evidence>
<evidence type="ECO:0000259" key="3">
    <source>
        <dbReference type="Pfam" id="PF01534"/>
    </source>
</evidence>
<keyword evidence="1" id="KW-0675">Receptor</keyword>
<evidence type="ECO:0000313" key="5">
    <source>
        <dbReference type="Proteomes" id="UP000271162"/>
    </source>
</evidence>
<dbReference type="AlphaFoldDB" id="A0A0N4XSE4"/>
<name>A0A0N4XSE4_NIPBR</name>
<dbReference type="EMBL" id="UYSL01013191">
    <property type="protein sequence ID" value="VDL69036.1"/>
    <property type="molecule type" value="Genomic_DNA"/>
</dbReference>